<feature type="compositionally biased region" description="Basic and acidic residues" evidence="1">
    <location>
        <begin position="67"/>
        <end position="96"/>
    </location>
</feature>
<protein>
    <submittedName>
        <fullName evidence="2">Uncharacterized protein</fullName>
    </submittedName>
</protein>
<proteinExistence type="predicted"/>
<feature type="region of interest" description="Disordered" evidence="1">
    <location>
        <begin position="33"/>
        <end position="96"/>
    </location>
</feature>
<gene>
    <name evidence="2" type="ORF">niasHT_005311</name>
</gene>
<evidence type="ECO:0000256" key="1">
    <source>
        <dbReference type="SAM" id="MobiDB-lite"/>
    </source>
</evidence>
<evidence type="ECO:0000313" key="3">
    <source>
        <dbReference type="Proteomes" id="UP001620626"/>
    </source>
</evidence>
<name>A0ABD2M0M1_9BILA</name>
<accession>A0ABD2M0M1</accession>
<organism evidence="2 3">
    <name type="scientific">Heterodera trifolii</name>
    <dbReference type="NCBI Taxonomy" id="157864"/>
    <lineage>
        <taxon>Eukaryota</taxon>
        <taxon>Metazoa</taxon>
        <taxon>Ecdysozoa</taxon>
        <taxon>Nematoda</taxon>
        <taxon>Chromadorea</taxon>
        <taxon>Rhabditida</taxon>
        <taxon>Tylenchina</taxon>
        <taxon>Tylenchomorpha</taxon>
        <taxon>Tylenchoidea</taxon>
        <taxon>Heteroderidae</taxon>
        <taxon>Heteroderinae</taxon>
        <taxon>Heterodera</taxon>
    </lineage>
</organism>
<dbReference type="EMBL" id="JBICBT010000200">
    <property type="protein sequence ID" value="KAL3121051.1"/>
    <property type="molecule type" value="Genomic_DNA"/>
</dbReference>
<sequence>MEKNTESLSELDPSETLGTDALLQLMELIKLRPKQKQGEVESEKREMEKPIADFRHRKTDQINPDSSELKKELREKGKLESYGRITDEKGEEKDSWGHALQKELDEKVRKFRELNRKK</sequence>
<dbReference type="AlphaFoldDB" id="A0ABD2M0M1"/>
<evidence type="ECO:0000313" key="2">
    <source>
        <dbReference type="EMBL" id="KAL3121051.1"/>
    </source>
</evidence>
<dbReference type="Proteomes" id="UP001620626">
    <property type="component" value="Unassembled WGS sequence"/>
</dbReference>
<reference evidence="2 3" key="1">
    <citation type="submission" date="2024-10" db="EMBL/GenBank/DDBJ databases">
        <authorList>
            <person name="Kim D."/>
        </authorList>
    </citation>
    <scope>NUCLEOTIDE SEQUENCE [LARGE SCALE GENOMIC DNA]</scope>
    <source>
        <strain evidence="2">BH-2024</strain>
    </source>
</reference>
<comment type="caution">
    <text evidence="2">The sequence shown here is derived from an EMBL/GenBank/DDBJ whole genome shotgun (WGS) entry which is preliminary data.</text>
</comment>
<feature type="compositionally biased region" description="Basic and acidic residues" evidence="1">
    <location>
        <begin position="36"/>
        <end position="54"/>
    </location>
</feature>
<keyword evidence="3" id="KW-1185">Reference proteome</keyword>